<gene>
    <name evidence="2" type="ORF">GCM10010121_060620</name>
</gene>
<dbReference type="AlphaFoldDB" id="A0A917L626"/>
<feature type="domain" description="Metallo-beta-lactamase" evidence="1">
    <location>
        <begin position="29"/>
        <end position="228"/>
    </location>
</feature>
<dbReference type="PANTHER" id="PTHR42951:SF4">
    <property type="entry name" value="ACYL-COENZYME A THIOESTERASE MBLAC2"/>
    <property type="match status" value="1"/>
</dbReference>
<dbReference type="Proteomes" id="UP000657574">
    <property type="component" value="Unassembled WGS sequence"/>
</dbReference>
<reference evidence="2" key="1">
    <citation type="journal article" date="2014" name="Int. J. Syst. Evol. Microbiol.">
        <title>Complete genome sequence of Corynebacterium casei LMG S-19264T (=DSM 44701T), isolated from a smear-ripened cheese.</title>
        <authorList>
            <consortium name="US DOE Joint Genome Institute (JGI-PGF)"/>
            <person name="Walter F."/>
            <person name="Albersmeier A."/>
            <person name="Kalinowski J."/>
            <person name="Ruckert C."/>
        </authorList>
    </citation>
    <scope>NUCLEOTIDE SEQUENCE</scope>
    <source>
        <strain evidence="2">JCM 3086</strain>
    </source>
</reference>
<evidence type="ECO:0000313" key="2">
    <source>
        <dbReference type="EMBL" id="GGJ41466.1"/>
    </source>
</evidence>
<dbReference type="CDD" id="cd16282">
    <property type="entry name" value="metallo-hydrolase-like_MBL-fold"/>
    <property type="match status" value="1"/>
</dbReference>
<organism evidence="2 3">
    <name type="scientific">Streptomyces brasiliensis</name>
    <dbReference type="NCBI Taxonomy" id="1954"/>
    <lineage>
        <taxon>Bacteria</taxon>
        <taxon>Bacillati</taxon>
        <taxon>Actinomycetota</taxon>
        <taxon>Actinomycetes</taxon>
        <taxon>Kitasatosporales</taxon>
        <taxon>Streptomycetaceae</taxon>
        <taxon>Streptomyces</taxon>
    </lineage>
</organism>
<sequence length="246" mass="27575">MTHADPSTLVRVTERVWLWPHHPDPDRVQASVGMIAGDDGCLVVDAGQSPAHAHRVRDGLAHLGFPPPRLLVYTHHHWDHVWGAQEWGVPVVAHEECREALLSEAAKPWSETYLRSETAREPLLRPSYSARIRAMEDCWESSRIVPPDQTFRTRHVVELAGVAVELEHVGGRHTPDSIVVKVPSEGVVFLGDCYYPPPYHLRRPGDEPDLAMVRGLPDPAYHMYVESHDVPRSRQEAEAALNPPAP</sequence>
<dbReference type="SMART" id="SM00849">
    <property type="entry name" value="Lactamase_B"/>
    <property type="match status" value="1"/>
</dbReference>
<proteinExistence type="predicted"/>
<keyword evidence="3" id="KW-1185">Reference proteome</keyword>
<protein>
    <recommendedName>
        <fullName evidence="1">Metallo-beta-lactamase domain-containing protein</fullName>
    </recommendedName>
</protein>
<dbReference type="InterPro" id="IPR036866">
    <property type="entry name" value="RibonucZ/Hydroxyglut_hydro"/>
</dbReference>
<accession>A0A917L626</accession>
<name>A0A917L626_9ACTN</name>
<reference evidence="2" key="2">
    <citation type="submission" date="2020-09" db="EMBL/GenBank/DDBJ databases">
        <authorList>
            <person name="Sun Q."/>
            <person name="Ohkuma M."/>
        </authorList>
    </citation>
    <scope>NUCLEOTIDE SEQUENCE</scope>
    <source>
        <strain evidence="2">JCM 3086</strain>
    </source>
</reference>
<dbReference type="SUPFAM" id="SSF56281">
    <property type="entry name" value="Metallo-hydrolase/oxidoreductase"/>
    <property type="match status" value="1"/>
</dbReference>
<dbReference type="EMBL" id="BMQA01000026">
    <property type="protein sequence ID" value="GGJ41466.1"/>
    <property type="molecule type" value="Genomic_DNA"/>
</dbReference>
<dbReference type="Pfam" id="PF00753">
    <property type="entry name" value="Lactamase_B"/>
    <property type="match status" value="1"/>
</dbReference>
<dbReference type="RefSeq" id="WP_189314469.1">
    <property type="nucleotide sequence ID" value="NZ_BMQA01000026.1"/>
</dbReference>
<dbReference type="Gene3D" id="3.60.15.10">
    <property type="entry name" value="Ribonuclease Z/Hydroxyacylglutathione hydrolase-like"/>
    <property type="match status" value="1"/>
</dbReference>
<comment type="caution">
    <text evidence="2">The sequence shown here is derived from an EMBL/GenBank/DDBJ whole genome shotgun (WGS) entry which is preliminary data.</text>
</comment>
<dbReference type="InterPro" id="IPR050855">
    <property type="entry name" value="NDM-1-like"/>
</dbReference>
<dbReference type="PANTHER" id="PTHR42951">
    <property type="entry name" value="METALLO-BETA-LACTAMASE DOMAIN-CONTAINING"/>
    <property type="match status" value="1"/>
</dbReference>
<evidence type="ECO:0000313" key="3">
    <source>
        <dbReference type="Proteomes" id="UP000657574"/>
    </source>
</evidence>
<dbReference type="InterPro" id="IPR001279">
    <property type="entry name" value="Metallo-B-lactamas"/>
</dbReference>
<evidence type="ECO:0000259" key="1">
    <source>
        <dbReference type="SMART" id="SM00849"/>
    </source>
</evidence>